<protein>
    <submittedName>
        <fullName evidence="1">Type VI secretion system tube protein Hcp</fullName>
    </submittedName>
</protein>
<sequence length="165" mass="18103">MQHAFLSIDTIKGESRDDKHRDWIEIKSFSQDLLQPRSATASTSGGSTAARVNLSPVEIVKSIDLSTTALNQACANGTTFPKARIEFMRADKDGNAINYYAVELLNVLVHRVTTTVDDEGMPQEVVQLSYGAIRWTYNQQKPEGGVGGKTVAQWSAIKNVPNYTA</sequence>
<dbReference type="NCBIfam" id="TIGR03344">
    <property type="entry name" value="VI_effect_Hcp1"/>
    <property type="match status" value="1"/>
</dbReference>
<dbReference type="Proteomes" id="UP000298681">
    <property type="component" value="Unassembled WGS sequence"/>
</dbReference>
<dbReference type="Gene3D" id="2.30.110.20">
    <property type="entry name" value="Hcp1-like"/>
    <property type="match status" value="1"/>
</dbReference>
<dbReference type="AlphaFoldDB" id="A0A4Z1RBQ6"/>
<dbReference type="InterPro" id="IPR036624">
    <property type="entry name" value="Hcp1-lik_sf"/>
</dbReference>
<comment type="caution">
    <text evidence="1">The sequence shown here is derived from an EMBL/GenBank/DDBJ whole genome shotgun (WGS) entry which is preliminary data.</text>
</comment>
<organism evidence="1 2">
    <name type="scientific">Luteimonas yindakuii</name>
    <dbReference type="NCBI Taxonomy" id="2565782"/>
    <lineage>
        <taxon>Bacteria</taxon>
        <taxon>Pseudomonadati</taxon>
        <taxon>Pseudomonadota</taxon>
        <taxon>Gammaproteobacteria</taxon>
        <taxon>Lysobacterales</taxon>
        <taxon>Lysobacteraceae</taxon>
        <taxon>Luteimonas</taxon>
    </lineage>
</organism>
<proteinExistence type="predicted"/>
<keyword evidence="2" id="KW-1185">Reference proteome</keyword>
<evidence type="ECO:0000313" key="2">
    <source>
        <dbReference type="Proteomes" id="UP000298681"/>
    </source>
</evidence>
<dbReference type="PANTHER" id="PTHR36152">
    <property type="entry name" value="CYTOPLASMIC PROTEIN-RELATED"/>
    <property type="match status" value="1"/>
</dbReference>
<dbReference type="InterPro" id="IPR008514">
    <property type="entry name" value="T6SS_Hcp"/>
</dbReference>
<dbReference type="SUPFAM" id="SSF141452">
    <property type="entry name" value="Hcp1-like"/>
    <property type="match status" value="1"/>
</dbReference>
<dbReference type="Pfam" id="PF05638">
    <property type="entry name" value="T6SS_HCP"/>
    <property type="match status" value="1"/>
</dbReference>
<reference evidence="1 2" key="1">
    <citation type="submission" date="2019-01" db="EMBL/GenBank/DDBJ databases">
        <authorList>
            <person name="Zhang S."/>
        </authorList>
    </citation>
    <scope>NUCLEOTIDE SEQUENCE [LARGE SCALE GENOMIC DNA]</scope>
    <source>
        <strain evidence="1 2">1626</strain>
    </source>
</reference>
<dbReference type="RefSeq" id="WP_134673590.1">
    <property type="nucleotide sequence ID" value="NZ_SPUH01000001.1"/>
</dbReference>
<dbReference type="PANTHER" id="PTHR36152:SF5">
    <property type="entry name" value="PROTEIN HCP1"/>
    <property type="match status" value="1"/>
</dbReference>
<evidence type="ECO:0000313" key="1">
    <source>
        <dbReference type="EMBL" id="TKS54208.1"/>
    </source>
</evidence>
<name>A0A4Z1RBQ6_9GAMM</name>
<gene>
    <name evidence="1" type="ORF">E4582_05115</name>
</gene>
<accession>A0A4Z1RBQ6</accession>
<dbReference type="InterPro" id="IPR053165">
    <property type="entry name" value="HSI-I_assembly_Hcp1"/>
</dbReference>
<dbReference type="EMBL" id="SPUH01000001">
    <property type="protein sequence ID" value="TKS54208.1"/>
    <property type="molecule type" value="Genomic_DNA"/>
</dbReference>